<feature type="domain" description="Reverse transcriptase" evidence="8">
    <location>
        <begin position="321"/>
        <end position="500"/>
    </location>
</feature>
<evidence type="ECO:0000256" key="7">
    <source>
        <dbReference type="ARBA" id="ARBA00022918"/>
    </source>
</evidence>
<dbReference type="SUPFAM" id="SSF56672">
    <property type="entry name" value="DNA/RNA polymerases"/>
    <property type="match status" value="1"/>
</dbReference>
<keyword evidence="3" id="KW-0548">Nucleotidyltransferase</keyword>
<dbReference type="EMBL" id="MRZV01000262">
    <property type="protein sequence ID" value="PIK54138.1"/>
    <property type="molecule type" value="Genomic_DNA"/>
</dbReference>
<evidence type="ECO:0000256" key="6">
    <source>
        <dbReference type="ARBA" id="ARBA00022801"/>
    </source>
</evidence>
<evidence type="ECO:0000256" key="2">
    <source>
        <dbReference type="ARBA" id="ARBA00022679"/>
    </source>
</evidence>
<evidence type="ECO:0000256" key="5">
    <source>
        <dbReference type="ARBA" id="ARBA00022759"/>
    </source>
</evidence>
<dbReference type="Gene3D" id="2.40.70.10">
    <property type="entry name" value="Acid Proteases"/>
    <property type="match status" value="1"/>
</dbReference>
<dbReference type="AlphaFoldDB" id="A0A2G8L1J6"/>
<keyword evidence="1" id="KW-0645">Protease</keyword>
<evidence type="ECO:0000313" key="9">
    <source>
        <dbReference type="EMBL" id="PIK54138.1"/>
    </source>
</evidence>
<accession>A0A2G8L1J6</accession>
<proteinExistence type="predicted"/>
<keyword evidence="5" id="KW-0255">Endonuclease</keyword>
<keyword evidence="2" id="KW-0808">Transferase</keyword>
<dbReference type="PROSITE" id="PS50878">
    <property type="entry name" value="RT_POL"/>
    <property type="match status" value="1"/>
</dbReference>
<dbReference type="SUPFAM" id="SSF50630">
    <property type="entry name" value="Acid proteases"/>
    <property type="match status" value="1"/>
</dbReference>
<comment type="caution">
    <text evidence="9">The sequence shown here is derived from an EMBL/GenBank/DDBJ whole genome shotgun (WGS) entry which is preliminary data.</text>
</comment>
<evidence type="ECO:0000256" key="3">
    <source>
        <dbReference type="ARBA" id="ARBA00022695"/>
    </source>
</evidence>
<dbReference type="GO" id="GO:0008233">
    <property type="term" value="F:peptidase activity"/>
    <property type="evidence" value="ECO:0007669"/>
    <property type="project" value="UniProtKB-KW"/>
</dbReference>
<evidence type="ECO:0000259" key="8">
    <source>
        <dbReference type="PROSITE" id="PS50878"/>
    </source>
</evidence>
<keyword evidence="10" id="KW-1185">Reference proteome</keyword>
<keyword evidence="7" id="KW-0695">RNA-directed DNA polymerase</keyword>
<dbReference type="OrthoDB" id="5990438at2759"/>
<dbReference type="GO" id="GO:0003964">
    <property type="term" value="F:RNA-directed DNA polymerase activity"/>
    <property type="evidence" value="ECO:0007669"/>
    <property type="project" value="UniProtKB-KW"/>
</dbReference>
<dbReference type="PANTHER" id="PTHR24559:SF435">
    <property type="entry name" value="RIBONUCLEASE H"/>
    <property type="match status" value="1"/>
</dbReference>
<sequence>MSRLVVPKGPLLRHLVIDTGANICVVKRSMYQEIVQSARPKLERTGEDLVMADDRSIPLFGCGNFSLKMGDFSASHPVWVADISTDFILGCDFLAKYKCQINLGLGQIKIGNIMVQCFGNERLNAPSNVVNRITVAETVCISPGQEIVVPGKLANKLDGTEFIVEPCESFVKKHSIMVAKAVVNPQSHVVPIRMINVDSVPVTVYEGVTAATCEPVQEVLSVQNTEGDTSNEGGGVTDLPQHILGLYNSLEGSLDENQKALVRRLLLKHESIFAKCKEDLGRTDIVKHKIPTKEVSPIKQNARRLPLNKREDAANEVSDMLRRGVIEPSSSPWASPVVLVKKKDGSTRFCVHYRRLNDITTKDSYPIPRIDDSLDSLNGSTWFTTLDLASGYWQVEMDESDREKTAFITHSGLYQFCVMPFGLCNAPATFERLMEKILSGLQWQTCLVYLDDVIIFGKNFEEHIAAIDDVFTRFKLAGLKLSPKKCFLFKQKVEFLGHVVSKDGFD</sequence>
<dbReference type="InterPro" id="IPR053134">
    <property type="entry name" value="RNA-dir_DNA_polymerase"/>
</dbReference>
<dbReference type="CDD" id="cd01647">
    <property type="entry name" value="RT_LTR"/>
    <property type="match status" value="1"/>
</dbReference>
<reference evidence="9 10" key="1">
    <citation type="journal article" date="2017" name="PLoS Biol.">
        <title>The sea cucumber genome provides insights into morphological evolution and visceral regeneration.</title>
        <authorList>
            <person name="Zhang X."/>
            <person name="Sun L."/>
            <person name="Yuan J."/>
            <person name="Sun Y."/>
            <person name="Gao Y."/>
            <person name="Zhang L."/>
            <person name="Li S."/>
            <person name="Dai H."/>
            <person name="Hamel J.F."/>
            <person name="Liu C."/>
            <person name="Yu Y."/>
            <person name="Liu S."/>
            <person name="Lin W."/>
            <person name="Guo K."/>
            <person name="Jin S."/>
            <person name="Xu P."/>
            <person name="Storey K.B."/>
            <person name="Huan P."/>
            <person name="Zhang T."/>
            <person name="Zhou Y."/>
            <person name="Zhang J."/>
            <person name="Lin C."/>
            <person name="Li X."/>
            <person name="Xing L."/>
            <person name="Huo D."/>
            <person name="Sun M."/>
            <person name="Wang L."/>
            <person name="Mercier A."/>
            <person name="Li F."/>
            <person name="Yang H."/>
            <person name="Xiang J."/>
        </authorList>
    </citation>
    <scope>NUCLEOTIDE SEQUENCE [LARGE SCALE GENOMIC DNA]</scope>
    <source>
        <strain evidence="9">Shaxun</strain>
        <tissue evidence="9">Muscle</tissue>
    </source>
</reference>
<dbReference type="Proteomes" id="UP000230750">
    <property type="component" value="Unassembled WGS sequence"/>
</dbReference>
<name>A0A2G8L1J6_STIJA</name>
<keyword evidence="6" id="KW-0378">Hydrolase</keyword>
<dbReference type="GO" id="GO:0004519">
    <property type="term" value="F:endonuclease activity"/>
    <property type="evidence" value="ECO:0007669"/>
    <property type="project" value="UniProtKB-KW"/>
</dbReference>
<keyword evidence="4" id="KW-0540">Nuclease</keyword>
<dbReference type="Gene3D" id="3.10.10.10">
    <property type="entry name" value="HIV Type 1 Reverse Transcriptase, subunit A, domain 1"/>
    <property type="match status" value="1"/>
</dbReference>
<evidence type="ECO:0000256" key="4">
    <source>
        <dbReference type="ARBA" id="ARBA00022722"/>
    </source>
</evidence>
<dbReference type="PANTHER" id="PTHR24559">
    <property type="entry name" value="TRANSPOSON TY3-I GAG-POL POLYPROTEIN"/>
    <property type="match status" value="1"/>
</dbReference>
<organism evidence="9 10">
    <name type="scientific">Stichopus japonicus</name>
    <name type="common">Sea cucumber</name>
    <dbReference type="NCBI Taxonomy" id="307972"/>
    <lineage>
        <taxon>Eukaryota</taxon>
        <taxon>Metazoa</taxon>
        <taxon>Echinodermata</taxon>
        <taxon>Eleutherozoa</taxon>
        <taxon>Echinozoa</taxon>
        <taxon>Holothuroidea</taxon>
        <taxon>Aspidochirotacea</taxon>
        <taxon>Aspidochirotida</taxon>
        <taxon>Stichopodidae</taxon>
        <taxon>Apostichopus</taxon>
    </lineage>
</organism>
<dbReference type="Gene3D" id="3.30.70.270">
    <property type="match status" value="1"/>
</dbReference>
<dbReference type="InterPro" id="IPR000477">
    <property type="entry name" value="RT_dom"/>
</dbReference>
<dbReference type="InterPro" id="IPR021109">
    <property type="entry name" value="Peptidase_aspartic_dom_sf"/>
</dbReference>
<evidence type="ECO:0000313" key="10">
    <source>
        <dbReference type="Proteomes" id="UP000230750"/>
    </source>
</evidence>
<protein>
    <submittedName>
        <fullName evidence="9">Retrovirus-related Pol polyprotein from transposon</fullName>
    </submittedName>
</protein>
<evidence type="ECO:0000256" key="1">
    <source>
        <dbReference type="ARBA" id="ARBA00022670"/>
    </source>
</evidence>
<dbReference type="InterPro" id="IPR043502">
    <property type="entry name" value="DNA/RNA_pol_sf"/>
</dbReference>
<dbReference type="GO" id="GO:0006508">
    <property type="term" value="P:proteolysis"/>
    <property type="evidence" value="ECO:0007669"/>
    <property type="project" value="UniProtKB-KW"/>
</dbReference>
<dbReference type="Pfam" id="PF00078">
    <property type="entry name" value="RVT_1"/>
    <property type="match status" value="1"/>
</dbReference>
<dbReference type="InterPro" id="IPR043128">
    <property type="entry name" value="Rev_trsase/Diguanyl_cyclase"/>
</dbReference>
<dbReference type="FunFam" id="3.10.10.10:FF:000007">
    <property type="entry name" value="Retrovirus-related Pol polyprotein from transposon 17.6-like Protein"/>
    <property type="match status" value="1"/>
</dbReference>
<gene>
    <name evidence="9" type="ORF">BSL78_08979</name>
</gene>